<evidence type="ECO:0000256" key="3">
    <source>
        <dbReference type="ARBA" id="ARBA00004406"/>
    </source>
</evidence>
<keyword evidence="6 14" id="KW-0349">Heme</keyword>
<reference evidence="17" key="3">
    <citation type="submission" date="2025-09" db="UniProtKB">
        <authorList>
            <consortium name="Ensembl"/>
        </authorList>
    </citation>
    <scope>IDENTIFICATION</scope>
</reference>
<keyword evidence="18" id="KW-1185">Reference proteome</keyword>
<dbReference type="CDD" id="cd20665">
    <property type="entry name" value="CYP2C-like"/>
    <property type="match status" value="1"/>
</dbReference>
<dbReference type="PROSITE" id="PS00086">
    <property type="entry name" value="CYTOCHROME_P450"/>
    <property type="match status" value="1"/>
</dbReference>
<dbReference type="GeneTree" id="ENSGT00940000155736"/>
<evidence type="ECO:0000256" key="9">
    <source>
        <dbReference type="ARBA" id="ARBA00022848"/>
    </source>
</evidence>
<dbReference type="InterPro" id="IPR036396">
    <property type="entry name" value="Cyt_P450_sf"/>
</dbReference>
<dbReference type="FunFam" id="1.10.630.10:FF:000001">
    <property type="entry name" value="Cytochrome P450, family 2"/>
    <property type="match status" value="1"/>
</dbReference>
<dbReference type="InParanoid" id="A0A803TB24"/>
<keyword evidence="8" id="KW-0256">Endoplasmic reticulum</keyword>
<reference evidence="17" key="2">
    <citation type="submission" date="2025-08" db="UniProtKB">
        <authorList>
            <consortium name="Ensembl"/>
        </authorList>
    </citation>
    <scope>IDENTIFICATION</scope>
</reference>
<keyword evidence="16" id="KW-0732">Signal</keyword>
<evidence type="ECO:0000256" key="2">
    <source>
        <dbReference type="ARBA" id="ARBA00004174"/>
    </source>
</evidence>
<dbReference type="GO" id="GO:0005737">
    <property type="term" value="C:cytoplasm"/>
    <property type="evidence" value="ECO:0000318"/>
    <property type="project" value="GO_Central"/>
</dbReference>
<evidence type="ECO:0000256" key="15">
    <source>
        <dbReference type="RuleBase" id="RU000461"/>
    </source>
</evidence>
<comment type="subcellular location">
    <subcellularLocation>
        <location evidence="3">Endoplasmic reticulum membrane</location>
        <topology evidence="3">Peripheral membrane protein</topology>
    </subcellularLocation>
    <subcellularLocation>
        <location evidence="2">Microsome membrane</location>
        <topology evidence="2">Peripheral membrane protein</topology>
    </subcellularLocation>
</comment>
<dbReference type="EC" id="1.14.14.1" evidence="5"/>
<evidence type="ECO:0000256" key="10">
    <source>
        <dbReference type="ARBA" id="ARBA00023002"/>
    </source>
</evidence>
<keyword evidence="9" id="KW-0492">Microsome</keyword>
<evidence type="ECO:0000256" key="1">
    <source>
        <dbReference type="ARBA" id="ARBA00001971"/>
    </source>
</evidence>
<keyword evidence="10 15" id="KW-0560">Oxidoreductase</keyword>
<dbReference type="InterPro" id="IPR008067">
    <property type="entry name" value="Cyt_P450_E_grp-I_CYP2A-like"/>
</dbReference>
<feature type="signal peptide" evidence="16">
    <location>
        <begin position="1"/>
        <end position="28"/>
    </location>
</feature>
<dbReference type="InterPro" id="IPR017972">
    <property type="entry name" value="Cyt_P450_CS"/>
</dbReference>
<keyword evidence="7 14" id="KW-0479">Metal-binding</keyword>
<proteinExistence type="inferred from homology"/>
<evidence type="ECO:0000256" key="7">
    <source>
        <dbReference type="ARBA" id="ARBA00022723"/>
    </source>
</evidence>
<dbReference type="Gene3D" id="1.10.630.10">
    <property type="entry name" value="Cytochrome P450"/>
    <property type="match status" value="1"/>
</dbReference>
<dbReference type="GO" id="GO:0016712">
    <property type="term" value="F:oxidoreductase activity, acting on paired donors, with incorporation or reduction of molecular oxygen, reduced flavin or flavoprotein as one donor, and incorporation of one atom of oxygen"/>
    <property type="evidence" value="ECO:0000318"/>
    <property type="project" value="GO_Central"/>
</dbReference>
<dbReference type="GO" id="GO:0019373">
    <property type="term" value="P:epoxygenase P450 pathway"/>
    <property type="evidence" value="ECO:0000318"/>
    <property type="project" value="GO_Central"/>
</dbReference>
<evidence type="ECO:0000313" key="18">
    <source>
        <dbReference type="Proteomes" id="UP000001646"/>
    </source>
</evidence>
<sequence>MEPLGMSTVLLLTCLSCLLLSAIWKSGARQKGKMPPGPTPLPIIGNALQLKTHHLDQVLQKMSEKYGPVFTLYFGMAPAVVLHGYEAIKEALLDRGNEFASRGKMHLIEKTNRGKGIIFSNGETWKQLRRFALTTLRNFGMGKKSIEERIHEEAQYLLEQFRNTKQQPFDPHYLFSCATSNVICSIVFGKRYDYKDKKFQAMMNLMNENFEIFNSAWAQFANMFPTLMEWIPGPHHQIVSGSLRSEEFVLEEAKEHRATLDPNSPRDFIDCFFIKMDQEKHNEASEFTMENLITCSLDLFGAGTETTSTTLRYGLLILQKYPEIEEKVQEEIDRVVGRSRMPGMADRGQMPYTDAVLHEIQRFVSLVPLGVPHTVDKDTPFRGYVIPKGTTIVPVLSSVLHDSKEFPNPTEFDPGHFLNKDGTFRKSDYFVPFSAGKRICAGEGLARMELFLFLTSILQNFKLKPLTDPKDIDIMPRLSSLSNVPQPYKFCLVPC</sequence>
<dbReference type="GO" id="GO:0006805">
    <property type="term" value="P:xenobiotic metabolic process"/>
    <property type="evidence" value="ECO:0000318"/>
    <property type="project" value="GO_Central"/>
</dbReference>
<feature type="chain" id="PRO_5032743458" description="unspecific monooxygenase" evidence="16">
    <location>
        <begin position="29"/>
        <end position="495"/>
    </location>
</feature>
<evidence type="ECO:0000313" key="17">
    <source>
        <dbReference type="Ensembl" id="ENSACAP00000032414.1"/>
    </source>
</evidence>
<dbReference type="InterPro" id="IPR002401">
    <property type="entry name" value="Cyt_P450_E_grp-I"/>
</dbReference>
<comment type="cofactor">
    <cofactor evidence="1 14">
        <name>heme</name>
        <dbReference type="ChEBI" id="CHEBI:30413"/>
    </cofactor>
</comment>
<evidence type="ECO:0000256" key="13">
    <source>
        <dbReference type="ARBA" id="ARBA00023136"/>
    </source>
</evidence>
<evidence type="ECO:0000256" key="16">
    <source>
        <dbReference type="SAM" id="SignalP"/>
    </source>
</evidence>
<dbReference type="PRINTS" id="PR00463">
    <property type="entry name" value="EP450I"/>
</dbReference>
<dbReference type="GO" id="GO:0005506">
    <property type="term" value="F:iron ion binding"/>
    <property type="evidence" value="ECO:0007669"/>
    <property type="project" value="InterPro"/>
</dbReference>
<dbReference type="GO" id="GO:0020037">
    <property type="term" value="F:heme binding"/>
    <property type="evidence" value="ECO:0000318"/>
    <property type="project" value="GO_Central"/>
</dbReference>
<evidence type="ECO:0000256" key="12">
    <source>
        <dbReference type="ARBA" id="ARBA00023033"/>
    </source>
</evidence>
<keyword evidence="12 15" id="KW-0503">Monooxygenase</keyword>
<dbReference type="GO" id="GO:0008392">
    <property type="term" value="F:arachidonate epoxygenase activity"/>
    <property type="evidence" value="ECO:0000318"/>
    <property type="project" value="GO_Central"/>
</dbReference>
<dbReference type="PANTHER" id="PTHR24300:SF356">
    <property type="entry name" value="CYTOCHROME P450 2E1"/>
    <property type="match status" value="1"/>
</dbReference>
<evidence type="ECO:0000256" key="6">
    <source>
        <dbReference type="ARBA" id="ARBA00022617"/>
    </source>
</evidence>
<keyword evidence="11 14" id="KW-0408">Iron</keyword>
<keyword evidence="13" id="KW-0472">Membrane</keyword>
<gene>
    <name evidence="17" type="primary">LOC100565059</name>
</gene>
<dbReference type="PRINTS" id="PR00385">
    <property type="entry name" value="P450"/>
</dbReference>
<protein>
    <recommendedName>
        <fullName evidence="5">unspecific monooxygenase</fullName>
        <ecNumber evidence="5">1.14.14.1</ecNumber>
    </recommendedName>
</protein>
<dbReference type="InterPro" id="IPR001128">
    <property type="entry name" value="Cyt_P450"/>
</dbReference>
<dbReference type="PANTHER" id="PTHR24300">
    <property type="entry name" value="CYTOCHROME P450 508A4-RELATED"/>
    <property type="match status" value="1"/>
</dbReference>
<evidence type="ECO:0000256" key="5">
    <source>
        <dbReference type="ARBA" id="ARBA00012109"/>
    </source>
</evidence>
<dbReference type="SUPFAM" id="SSF48264">
    <property type="entry name" value="Cytochrome P450"/>
    <property type="match status" value="1"/>
</dbReference>
<evidence type="ECO:0000256" key="4">
    <source>
        <dbReference type="ARBA" id="ARBA00010617"/>
    </source>
</evidence>
<dbReference type="GO" id="GO:0005789">
    <property type="term" value="C:endoplasmic reticulum membrane"/>
    <property type="evidence" value="ECO:0007669"/>
    <property type="project" value="UniProtKB-SubCell"/>
</dbReference>
<dbReference type="Ensembl" id="ENSACAT00000054190.1">
    <property type="protein sequence ID" value="ENSACAP00000032414.1"/>
    <property type="gene ID" value="ENSACAG00000003630.4"/>
</dbReference>
<dbReference type="Pfam" id="PF00067">
    <property type="entry name" value="p450"/>
    <property type="match status" value="1"/>
</dbReference>
<dbReference type="AlphaFoldDB" id="A0A803TB24"/>
<evidence type="ECO:0000256" key="14">
    <source>
        <dbReference type="PIRSR" id="PIRSR602401-1"/>
    </source>
</evidence>
<comment type="similarity">
    <text evidence="4 15">Belongs to the cytochrome P450 family.</text>
</comment>
<name>A0A803TB24_ANOCA</name>
<evidence type="ECO:0000256" key="8">
    <source>
        <dbReference type="ARBA" id="ARBA00022824"/>
    </source>
</evidence>
<accession>A0A803TB24</accession>
<organism evidence="17 18">
    <name type="scientific">Anolis carolinensis</name>
    <name type="common">Green anole</name>
    <name type="synonym">American chameleon</name>
    <dbReference type="NCBI Taxonomy" id="28377"/>
    <lineage>
        <taxon>Eukaryota</taxon>
        <taxon>Metazoa</taxon>
        <taxon>Chordata</taxon>
        <taxon>Craniata</taxon>
        <taxon>Vertebrata</taxon>
        <taxon>Euteleostomi</taxon>
        <taxon>Lepidosauria</taxon>
        <taxon>Squamata</taxon>
        <taxon>Bifurcata</taxon>
        <taxon>Unidentata</taxon>
        <taxon>Episquamata</taxon>
        <taxon>Toxicofera</taxon>
        <taxon>Iguania</taxon>
        <taxon>Dactyloidae</taxon>
        <taxon>Anolis</taxon>
    </lineage>
</organism>
<reference evidence="17" key="1">
    <citation type="submission" date="2009-12" db="EMBL/GenBank/DDBJ databases">
        <title>The Genome Sequence of Anolis carolinensis (Green Anole Lizard).</title>
        <authorList>
            <consortium name="The Genome Sequencing Platform"/>
            <person name="Di Palma F."/>
            <person name="Alfoldi J."/>
            <person name="Heiman D."/>
            <person name="Young S."/>
            <person name="Grabherr M."/>
            <person name="Johnson J."/>
            <person name="Lander E.S."/>
            <person name="Lindblad-Toh K."/>
        </authorList>
    </citation>
    <scope>NUCLEOTIDE SEQUENCE [LARGE SCALE GENOMIC DNA]</scope>
    <source>
        <strain evidence="17">JBL SC #1</strain>
    </source>
</reference>
<dbReference type="PRINTS" id="PR01684">
    <property type="entry name" value="EP450ICYP2A"/>
</dbReference>
<dbReference type="Bgee" id="ENSACAG00000003630">
    <property type="expression patterns" value="Expressed in liver and 10 other cell types or tissues"/>
</dbReference>
<dbReference type="InterPro" id="IPR050182">
    <property type="entry name" value="Cytochrome_P450_fam2"/>
</dbReference>
<evidence type="ECO:0000256" key="11">
    <source>
        <dbReference type="ARBA" id="ARBA00023004"/>
    </source>
</evidence>
<dbReference type="Proteomes" id="UP000001646">
    <property type="component" value="Unplaced"/>
</dbReference>
<feature type="binding site" description="axial binding residue" evidence="14">
    <location>
        <position position="440"/>
    </location>
    <ligand>
        <name>heme</name>
        <dbReference type="ChEBI" id="CHEBI:30413"/>
    </ligand>
    <ligandPart>
        <name>Fe</name>
        <dbReference type="ChEBI" id="CHEBI:18248"/>
    </ligandPart>
</feature>